<protein>
    <recommendedName>
        <fullName evidence="3">Transposase (putative) YhgA-like domain-containing protein</fullName>
    </recommendedName>
</protein>
<name>A0A7X9RI93_9FIRM</name>
<dbReference type="GO" id="GO:0006310">
    <property type="term" value="P:DNA recombination"/>
    <property type="evidence" value="ECO:0007669"/>
    <property type="project" value="TreeGrafter"/>
</dbReference>
<comment type="caution">
    <text evidence="1">The sequence shown here is derived from an EMBL/GenBank/DDBJ whole genome shotgun (WGS) entry which is preliminary data.</text>
</comment>
<evidence type="ECO:0008006" key="3">
    <source>
        <dbReference type="Google" id="ProtNLM"/>
    </source>
</evidence>
<proteinExistence type="predicted"/>
<dbReference type="GO" id="GO:1990238">
    <property type="term" value="F:double-stranded DNA endonuclease activity"/>
    <property type="evidence" value="ECO:0007669"/>
    <property type="project" value="TreeGrafter"/>
</dbReference>
<dbReference type="PANTHER" id="PTHR34611:SF2">
    <property type="entry name" value="INACTIVE RECOMBINATION-PROMOTING NUCLEASE-LIKE PROTEIN RPNE-RELATED"/>
    <property type="match status" value="1"/>
</dbReference>
<evidence type="ECO:0000313" key="2">
    <source>
        <dbReference type="Proteomes" id="UP000540014"/>
    </source>
</evidence>
<dbReference type="PANTHER" id="PTHR34611">
    <property type="match status" value="1"/>
</dbReference>
<gene>
    <name evidence="1" type="ORF">HF861_04470</name>
</gene>
<dbReference type="InterPro" id="IPR051699">
    <property type="entry name" value="Rpn/YhgA-like_nuclease"/>
</dbReference>
<reference evidence="1 2" key="1">
    <citation type="submission" date="2020-04" db="EMBL/GenBank/DDBJ databases">
        <authorList>
            <person name="Hitch T.C.A."/>
            <person name="Wylensek D."/>
            <person name="Clavel T."/>
        </authorList>
    </citation>
    <scope>NUCLEOTIDE SEQUENCE [LARGE SCALE GENOMIC DNA]</scope>
    <source>
        <strain evidence="1 2">BSM-383-APC-22F</strain>
    </source>
</reference>
<organism evidence="1 2">
    <name type="scientific">Faecalicoccus pleomorphus</name>
    <dbReference type="NCBI Taxonomy" id="1323"/>
    <lineage>
        <taxon>Bacteria</taxon>
        <taxon>Bacillati</taxon>
        <taxon>Bacillota</taxon>
        <taxon>Erysipelotrichia</taxon>
        <taxon>Erysipelotrichales</taxon>
        <taxon>Erysipelotrichaceae</taxon>
        <taxon>Faecalicoccus</taxon>
    </lineage>
</organism>
<dbReference type="AlphaFoldDB" id="A0A7X9RI93"/>
<dbReference type="RefSeq" id="WP_168965061.1">
    <property type="nucleotide sequence ID" value="NZ_JABAFR010000008.1"/>
</dbReference>
<sequence>MNPYDLCLKEVFSNKQYFADLFSTVYFKKGLLLDPDKLSLYDKETHHDLGFRKENDLLMFYDNKFFLHLEFQRKKDPYMPVRILNYKYAGIHQQIKTDTKLHLLYPVYSLTLYMGESKWEHRKTLYECIHRSDWNKDEIPDYEMKMFDINSDPIDFMCLYLQKFFRIIQYVYQKKWENLYTDSLLENVEEDIFYHANVFVNLNQEFIQNHTKEGVISMCKALEEYAQECITKGERKGIIKGEQRGYSKGLTNKAYEIAQNMLSEGLQHDLISRLTGLSEEAVLKLSQQ</sequence>
<accession>A0A7X9RI93</accession>
<dbReference type="Proteomes" id="UP000540014">
    <property type="component" value="Unassembled WGS sequence"/>
</dbReference>
<dbReference type="EMBL" id="JABAFR010000008">
    <property type="protein sequence ID" value="NME44137.1"/>
    <property type="molecule type" value="Genomic_DNA"/>
</dbReference>
<evidence type="ECO:0000313" key="1">
    <source>
        <dbReference type="EMBL" id="NME44137.1"/>
    </source>
</evidence>